<evidence type="ECO:0000313" key="2">
    <source>
        <dbReference type="EMBL" id="MDR7302317.1"/>
    </source>
</evidence>
<dbReference type="Proteomes" id="UP001180845">
    <property type="component" value="Unassembled WGS sequence"/>
</dbReference>
<dbReference type="Pfam" id="PF12770">
    <property type="entry name" value="CHAT"/>
    <property type="match status" value="1"/>
</dbReference>
<evidence type="ECO:0000259" key="1">
    <source>
        <dbReference type="Pfam" id="PF12770"/>
    </source>
</evidence>
<dbReference type="Gene3D" id="1.25.40.10">
    <property type="entry name" value="Tetratricopeptide repeat domain"/>
    <property type="match status" value="1"/>
</dbReference>
<organism evidence="2 3">
    <name type="scientific">Haloactinomyces albus</name>
    <dbReference type="NCBI Taxonomy" id="1352928"/>
    <lineage>
        <taxon>Bacteria</taxon>
        <taxon>Bacillati</taxon>
        <taxon>Actinomycetota</taxon>
        <taxon>Actinomycetes</taxon>
        <taxon>Actinopolysporales</taxon>
        <taxon>Actinopolysporaceae</taxon>
        <taxon>Haloactinomyces</taxon>
    </lineage>
</organism>
<name>A0AAE3ZFJ2_9ACTN</name>
<sequence>MSTGVAVAELSRLLHRPRRGGRQHRVAQVLLGRGLAQLHGNRFGDADADLRAAERLFAVDGRSGSAAVCLHNRGLVALRSGDLPQALRLFTRAVADGLDLDASPEARADRAEALAAAGLRTEARTEMEFAAARLTDLGRDFRAAETRLALADCALRDGDAEGALAAARAARRVLHGRCHPAWSALAVATEWRAKLAAGHRSRYALGSARKAAAACAAHGWASTATELWLAAGIVAKRHDMPVMARKLLGQAASCREAEVAPAPQRVLGWLAEAVLAEQDGHGHRVFEACDHGLRLVEEHAAAMPAFDLRVHAFGLAGELAETAIGAALRTADPELVLRWSERYRAGALHRRDLPPPEEPGLSAALEELRAAVAEMRTGRLHAHAARVAVLEDRVRDQAMLADGTAGGVGPSCGLDDIRRESAGAVLVSYFVHDGVLRSVSLVDGELRTAAHGSEDAVGADVDRLRWCLGRQAARTHSPVAAAFAEGARHAAEGLERQLLAPVLPELRRGRALVIVPTGRLHALPWAALPGCRGRSVTVAPSLRCWLRAAEEARSGARSRRQVWVAGPGLEHAGREARTLRAMSGGELLTGGNATAERVLGAMDGARIVHIAAHGWFRDDRPLLSCLDLFDGPLYGYDLDRLRRGPTTVVLSACEGGRSAVGRGDELRGLAAALLGRGTATVIASIVPVPDERTAEVMVSLHSALRENLAPAEALARAQARHGESGFICLGYGGGYGEGGDGLTEAAVSAACATG</sequence>
<dbReference type="InterPro" id="IPR024983">
    <property type="entry name" value="CHAT_dom"/>
</dbReference>
<evidence type="ECO:0000313" key="3">
    <source>
        <dbReference type="Proteomes" id="UP001180845"/>
    </source>
</evidence>
<dbReference type="RefSeq" id="WP_310273750.1">
    <property type="nucleotide sequence ID" value="NZ_JAVDXW010000001.1"/>
</dbReference>
<proteinExistence type="predicted"/>
<dbReference type="EMBL" id="JAVDXW010000001">
    <property type="protein sequence ID" value="MDR7302317.1"/>
    <property type="molecule type" value="Genomic_DNA"/>
</dbReference>
<comment type="caution">
    <text evidence="2">The sequence shown here is derived from an EMBL/GenBank/DDBJ whole genome shotgun (WGS) entry which is preliminary data.</text>
</comment>
<accession>A0AAE3ZFJ2</accession>
<dbReference type="SUPFAM" id="SSF48452">
    <property type="entry name" value="TPR-like"/>
    <property type="match status" value="1"/>
</dbReference>
<keyword evidence="3" id="KW-1185">Reference proteome</keyword>
<protein>
    <submittedName>
        <fullName evidence="2">Tetratricopeptide (TPR) repeat protein</fullName>
    </submittedName>
</protein>
<gene>
    <name evidence="2" type="ORF">JOF55_002498</name>
</gene>
<reference evidence="2" key="1">
    <citation type="submission" date="2023-07" db="EMBL/GenBank/DDBJ databases">
        <title>Sequencing the genomes of 1000 actinobacteria strains.</title>
        <authorList>
            <person name="Klenk H.-P."/>
        </authorList>
    </citation>
    <scope>NUCLEOTIDE SEQUENCE</scope>
    <source>
        <strain evidence="2">DSM 45977</strain>
    </source>
</reference>
<feature type="domain" description="CHAT" evidence="1">
    <location>
        <begin position="490"/>
        <end position="719"/>
    </location>
</feature>
<dbReference type="InterPro" id="IPR011990">
    <property type="entry name" value="TPR-like_helical_dom_sf"/>
</dbReference>
<dbReference type="AlphaFoldDB" id="A0AAE3ZFJ2"/>